<feature type="compositionally biased region" description="Polar residues" evidence="6">
    <location>
        <begin position="1823"/>
        <end position="1839"/>
    </location>
</feature>
<feature type="compositionally biased region" description="Basic and acidic residues" evidence="6">
    <location>
        <begin position="286"/>
        <end position="303"/>
    </location>
</feature>
<keyword evidence="2" id="KW-0479">Metal-binding</keyword>
<feature type="region of interest" description="Disordered" evidence="6">
    <location>
        <begin position="1069"/>
        <end position="1243"/>
    </location>
</feature>
<feature type="compositionally biased region" description="Low complexity" evidence="6">
    <location>
        <begin position="1325"/>
        <end position="1339"/>
    </location>
</feature>
<feature type="region of interest" description="Disordered" evidence="6">
    <location>
        <begin position="642"/>
        <end position="772"/>
    </location>
</feature>
<dbReference type="STRING" id="945553.A0A0D2PAI9"/>
<feature type="compositionally biased region" description="Basic and acidic residues" evidence="6">
    <location>
        <begin position="1694"/>
        <end position="1704"/>
    </location>
</feature>
<feature type="compositionally biased region" description="Basic and acidic residues" evidence="6">
    <location>
        <begin position="128"/>
        <end position="138"/>
    </location>
</feature>
<evidence type="ECO:0000256" key="5">
    <source>
        <dbReference type="ARBA" id="ARBA00023242"/>
    </source>
</evidence>
<dbReference type="CDD" id="cd15517">
    <property type="entry name" value="PHD_TCF19_like"/>
    <property type="match status" value="1"/>
</dbReference>
<feature type="region of interest" description="Disordered" evidence="6">
    <location>
        <begin position="273"/>
        <end position="303"/>
    </location>
</feature>
<comment type="subcellular location">
    <subcellularLocation>
        <location evidence="1">Nucleus</location>
    </subcellularLocation>
</comment>
<dbReference type="Pfam" id="PF00385">
    <property type="entry name" value="Chromo"/>
    <property type="match status" value="1"/>
</dbReference>
<feature type="compositionally biased region" description="Low complexity" evidence="6">
    <location>
        <begin position="191"/>
        <end position="208"/>
    </location>
</feature>
<feature type="region of interest" description="Disordered" evidence="6">
    <location>
        <begin position="468"/>
        <end position="540"/>
    </location>
</feature>
<accession>A0A0D2PAI9</accession>
<dbReference type="GO" id="GO:0008270">
    <property type="term" value="F:zinc ion binding"/>
    <property type="evidence" value="ECO:0007669"/>
    <property type="project" value="UniProtKB-KW"/>
</dbReference>
<keyword evidence="9" id="KW-1185">Reference proteome</keyword>
<dbReference type="SUPFAM" id="SSF54160">
    <property type="entry name" value="Chromo domain-like"/>
    <property type="match status" value="1"/>
</dbReference>
<dbReference type="InterPro" id="IPR019787">
    <property type="entry name" value="Znf_PHD-finger"/>
</dbReference>
<sequence length="2072" mass="222085">MSRSQLDRFNLNNYRQSAVRPPVQIPALTVPSPMASLSPVDAREDMDAANSFLEARFREARDVPTGGTMVGAPRGTETELHERRRSTGGVNAYPHPGSFPQGNPNQTRAEAIELAPRRVPESVQAFRQSHEYQREQKRTSTSSGQLQQQQIQQQQQQQQYYLQHQRHMSRRQSSPNEHHLQHPPQLPPPAQHHSQVPAHHAQHPHTAPVIHAPAPKHPQAHVHPAPAESNMFQMILERLDHIVERQNVGENQRKTLFHDLNDVKSALGVLAAGSPSLEKPPGNPLDRVDTTSDGARGKVKVDGESGEGGGVLVQKGTLRCLTALAQRVSEIAAVVNGIQDTLGAVDNVKGVSAVRKGKMRAFTSPDVALNIPNVGDRIVHGDGSSAENGIDVDALDADEVTSAVGTEPMNDLPQRSLSSTLAERSTSPSDSRRQSGTRIKGRSVMERLDSQQSIIMDIAEWMEKMKDPHADLGGVPQTSTHSEGDAKDSEGDAKVAENNHQFVSSRSSPHRTSAVPPPGCIYSHSSTPSRPGPAGSLSKGGTIQIHIEDHPAATSAALKPTDALDGVFVPVIAPLGVDNKTESDGLHDARQSQGPVVRLFATGNAGVQLLDFAKSIAQAGSGAAIRSLDTEGGVDSMDLDVFESRPNVLGSNSDSDRESSKRSDSSRTLVSEPITTTTLDDMMDQISSSSTSLLGRSKTPRNDTVSVNAHEQPPPPPTIKIKVSRRTVSPAKVAASGSESASSSITSPSKEHPVSYSRGSSSISASQPKTAMTFSSSKFAAATTPADGESKAYPLSPAVWTRTPSGSEALPFDLAQLPTSATPTRSVRVLRSSAPRRSSMPVPQSSATPTPESPSDTSRALRTPRRVATLPLSTPVRVIDANWSSKLKTEIYATEIVTAQRAIEGLLDVQAHTPTKEYALEATSPRIARASPVTPFKIKIPARHPPSRNVSQASIDPTRNTLKQEEDVVAKKVAKRALKGLLKAQAVSLSKQYSIDSSIVPEVEETKPPQMLLPTTNSTLSQETPSTPVTPNRPYALEMQQEGTMSAVRLQDLGHPFVYAGVRVESLQQETQTTHDVERQLNVSPPPQDEKMEAVGTDQPEAPFGSAFMDVDKQMEDTSIQPSRSGSEQSDAPDAPQEDAPESTLADTSGSDEQIPETAPPAKADSDAPSSDAPIVPTTTVVIGTNEPEPDIVEGEASASMERRQSQGLSDLSALTPAPASEAHISAPASRSASVTPPPVDSNLAKLDMLLDFELTSPRVGGSRSSTPIDHSAVAFGEPKTQRTLLDSPEPTIVPDEATGEKPEDSLPQNHESVDYASVIEGSEAIQPPSTASIASPSADQNTSHDLVPIAPTTSQVSSTAEDEEDVQNLMLGHVSSTPIAPSAGHAQETSEFDGAAFADSDDTPKTPTRTHSPMIASSYSPEDMRTLHYDANASLFEGSDGTIPGSQTDMAQVSTEEPTRSPTPPVNSTQTEEPPTSDDVYLGIVDSSPPPVEAAGPESTADEDVLDPEAVLQVKQELDNSTNNGPWTAGVVAATADKGKKKDSTNNAVEAAYIYISDAEQTPVNRPSKKTKRAPSVIYISSDDDIPISQLRSTRNSTDRSDRSAASEAVDASVKVLAIKAEEISGVFADMNGTSTPVRGKTREVSQVVPSREAERSASLAAVSTHSTSRHLLTKELSPVSDLSKSPSPAEQAAKHNDDKRECTAPNEPDPLKESGSAAELKKYIAKIDAEDDIPIIPRKKRKVSAISEVPTEEGPARNTPAESSSAPKKGLLVVPKKGKSTAVTRVKKRKLPTLGPESDEEDQPPLKMAKLRKKSKESETSVKATGSQSKGKVTVSTGAKGKGKMREQPVRSPAKKVKVETPKTPPRLTRGQQARAVKWPHIDRPNFDQFIQCDVCSDWYHIGCVGVGSNDPRLDDSRQYKCPPCEAGVSRHDSESPSKNANNDDPQVYNCSRPKCQRTKKSKKKKTSDPEPASEGSNTFIVEAFIGRFRKVVGGRGKQTFYLVKWHGYPPEECTWEELGQMGIANAATLIDTFEQAAEVEGVDLEQFTDEQALLQEAVDAGWRDTTIRA</sequence>
<feature type="region of interest" description="Disordered" evidence="6">
    <location>
        <begin position="1736"/>
        <end position="1877"/>
    </location>
</feature>
<feature type="region of interest" description="Disordered" evidence="6">
    <location>
        <begin position="1589"/>
        <end position="1611"/>
    </location>
</feature>
<feature type="compositionally biased region" description="Basic residues" evidence="6">
    <location>
        <begin position="1957"/>
        <end position="1968"/>
    </location>
</feature>
<protein>
    <recommendedName>
        <fullName evidence="7">Chromo domain-containing protein</fullName>
    </recommendedName>
</protein>
<dbReference type="PROSITE" id="PS50013">
    <property type="entry name" value="CHROMO_2"/>
    <property type="match status" value="1"/>
</dbReference>
<keyword evidence="5" id="KW-0539">Nucleus</keyword>
<evidence type="ECO:0000256" key="3">
    <source>
        <dbReference type="ARBA" id="ARBA00022771"/>
    </source>
</evidence>
<feature type="region of interest" description="Disordered" evidence="6">
    <location>
        <begin position="1257"/>
        <end position="1505"/>
    </location>
</feature>
<proteinExistence type="predicted"/>
<feature type="compositionally biased region" description="Polar residues" evidence="6">
    <location>
        <begin position="841"/>
        <end position="860"/>
    </location>
</feature>
<feature type="compositionally biased region" description="Basic and acidic residues" evidence="6">
    <location>
        <begin position="482"/>
        <end position="497"/>
    </location>
</feature>
<dbReference type="Gene3D" id="2.40.50.40">
    <property type="match status" value="1"/>
</dbReference>
<feature type="compositionally biased region" description="Polar residues" evidence="6">
    <location>
        <begin position="498"/>
        <end position="511"/>
    </location>
</feature>
<feature type="region of interest" description="Disordered" evidence="6">
    <location>
        <begin position="1927"/>
        <end position="1978"/>
    </location>
</feature>
<feature type="compositionally biased region" description="Low complexity" evidence="6">
    <location>
        <begin position="1160"/>
        <end position="1183"/>
    </location>
</feature>
<feature type="region of interest" description="Disordered" evidence="6">
    <location>
        <begin position="127"/>
        <end position="224"/>
    </location>
</feature>
<dbReference type="Pfam" id="PF00628">
    <property type="entry name" value="PHD"/>
    <property type="match status" value="1"/>
</dbReference>
<organism evidence="8 9">
    <name type="scientific">Hypholoma sublateritium (strain FD-334 SS-4)</name>
    <dbReference type="NCBI Taxonomy" id="945553"/>
    <lineage>
        <taxon>Eukaryota</taxon>
        <taxon>Fungi</taxon>
        <taxon>Dikarya</taxon>
        <taxon>Basidiomycota</taxon>
        <taxon>Agaricomycotina</taxon>
        <taxon>Agaricomycetes</taxon>
        <taxon>Agaricomycetidae</taxon>
        <taxon>Agaricales</taxon>
        <taxon>Agaricineae</taxon>
        <taxon>Strophariaceae</taxon>
        <taxon>Hypholoma</taxon>
    </lineage>
</organism>
<gene>
    <name evidence="8" type="ORF">HYPSUDRAFT_37645</name>
</gene>
<dbReference type="GO" id="GO:0005634">
    <property type="term" value="C:nucleus"/>
    <property type="evidence" value="ECO:0007669"/>
    <property type="project" value="UniProtKB-SubCell"/>
</dbReference>
<feature type="region of interest" description="Disordered" evidence="6">
    <location>
        <begin position="822"/>
        <end position="865"/>
    </location>
</feature>
<evidence type="ECO:0000256" key="6">
    <source>
        <dbReference type="SAM" id="MobiDB-lite"/>
    </source>
</evidence>
<name>A0A0D2PAI9_HYPSF</name>
<feature type="domain" description="Chromo" evidence="7">
    <location>
        <begin position="1982"/>
        <end position="2038"/>
    </location>
</feature>
<dbReference type="PROSITE" id="PS00598">
    <property type="entry name" value="CHROMO_1"/>
    <property type="match status" value="1"/>
</dbReference>
<dbReference type="GO" id="GO:0006338">
    <property type="term" value="P:chromatin remodeling"/>
    <property type="evidence" value="ECO:0007669"/>
    <property type="project" value="UniProtKB-ARBA"/>
</dbReference>
<dbReference type="InterPro" id="IPR011011">
    <property type="entry name" value="Znf_FYVE_PHD"/>
</dbReference>
<feature type="compositionally biased region" description="Basic and acidic residues" evidence="6">
    <location>
        <begin position="654"/>
        <end position="665"/>
    </location>
</feature>
<feature type="compositionally biased region" description="Polar residues" evidence="6">
    <location>
        <begin position="1117"/>
        <end position="1130"/>
    </location>
</feature>
<dbReference type="InterPro" id="IPR023779">
    <property type="entry name" value="Chromodomain_CS"/>
</dbReference>
<feature type="region of interest" description="Disordered" evidence="6">
    <location>
        <begin position="1634"/>
        <end position="1719"/>
    </location>
</feature>
<feature type="region of interest" description="Disordered" evidence="6">
    <location>
        <begin position="403"/>
        <end position="451"/>
    </location>
</feature>
<evidence type="ECO:0000256" key="4">
    <source>
        <dbReference type="ARBA" id="ARBA00022833"/>
    </source>
</evidence>
<dbReference type="Gene3D" id="3.30.40.10">
    <property type="entry name" value="Zinc/RING finger domain, C3HC4 (zinc finger)"/>
    <property type="match status" value="1"/>
</dbReference>
<dbReference type="OMA" id="CEIASTE"/>
<evidence type="ECO:0000313" key="8">
    <source>
        <dbReference type="EMBL" id="KJA25601.1"/>
    </source>
</evidence>
<evidence type="ECO:0000256" key="2">
    <source>
        <dbReference type="ARBA" id="ARBA00022723"/>
    </source>
</evidence>
<dbReference type="Proteomes" id="UP000054270">
    <property type="component" value="Unassembled WGS sequence"/>
</dbReference>
<feature type="compositionally biased region" description="Polar residues" evidence="6">
    <location>
        <begin position="413"/>
        <end position="437"/>
    </location>
</feature>
<feature type="compositionally biased region" description="Polar residues" evidence="6">
    <location>
        <begin position="1445"/>
        <end position="1454"/>
    </location>
</feature>
<dbReference type="InterPro" id="IPR000953">
    <property type="entry name" value="Chromo/chromo_shadow_dom"/>
</dbReference>
<feature type="region of interest" description="Disordered" evidence="6">
    <location>
        <begin position="64"/>
        <end position="105"/>
    </location>
</feature>
<evidence type="ECO:0000259" key="7">
    <source>
        <dbReference type="PROSITE" id="PS50013"/>
    </source>
</evidence>
<evidence type="ECO:0000313" key="9">
    <source>
        <dbReference type="Proteomes" id="UP000054270"/>
    </source>
</evidence>
<dbReference type="InterPro" id="IPR023780">
    <property type="entry name" value="Chromo_domain"/>
</dbReference>
<keyword evidence="3" id="KW-0863">Zinc-finger</keyword>
<keyword evidence="4" id="KW-0862">Zinc</keyword>
<dbReference type="SMART" id="SM00298">
    <property type="entry name" value="CHROMO"/>
    <property type="match status" value="1"/>
</dbReference>
<dbReference type="SUPFAM" id="SSF57903">
    <property type="entry name" value="FYVE/PHD zinc finger"/>
    <property type="match status" value="1"/>
</dbReference>
<evidence type="ECO:0000256" key="1">
    <source>
        <dbReference type="ARBA" id="ARBA00004123"/>
    </source>
</evidence>
<feature type="compositionally biased region" description="Low complexity" evidence="6">
    <location>
        <begin position="731"/>
        <end position="748"/>
    </location>
</feature>
<feature type="compositionally biased region" description="Low complexity" evidence="6">
    <location>
        <begin position="145"/>
        <end position="163"/>
    </location>
</feature>
<dbReference type="EMBL" id="KN817531">
    <property type="protein sequence ID" value="KJA25601.1"/>
    <property type="molecule type" value="Genomic_DNA"/>
</dbReference>
<reference evidence="9" key="1">
    <citation type="submission" date="2014-04" db="EMBL/GenBank/DDBJ databases">
        <title>Evolutionary Origins and Diversification of the Mycorrhizal Mutualists.</title>
        <authorList>
            <consortium name="DOE Joint Genome Institute"/>
            <consortium name="Mycorrhizal Genomics Consortium"/>
            <person name="Kohler A."/>
            <person name="Kuo A."/>
            <person name="Nagy L.G."/>
            <person name="Floudas D."/>
            <person name="Copeland A."/>
            <person name="Barry K.W."/>
            <person name="Cichocki N."/>
            <person name="Veneault-Fourrey C."/>
            <person name="LaButti K."/>
            <person name="Lindquist E.A."/>
            <person name="Lipzen A."/>
            <person name="Lundell T."/>
            <person name="Morin E."/>
            <person name="Murat C."/>
            <person name="Riley R."/>
            <person name="Ohm R."/>
            <person name="Sun H."/>
            <person name="Tunlid A."/>
            <person name="Henrissat B."/>
            <person name="Grigoriev I.V."/>
            <person name="Hibbett D.S."/>
            <person name="Martin F."/>
        </authorList>
    </citation>
    <scope>NUCLEOTIDE SEQUENCE [LARGE SCALE GENOMIC DNA]</scope>
    <source>
        <strain evidence="9">FD-334 SS-4</strain>
    </source>
</reference>
<feature type="compositionally biased region" description="Low complexity" evidence="6">
    <location>
        <begin position="755"/>
        <end position="766"/>
    </location>
</feature>
<dbReference type="OrthoDB" id="436852at2759"/>
<feature type="compositionally biased region" description="Polar residues" evidence="6">
    <location>
        <begin position="1406"/>
        <end position="1421"/>
    </location>
</feature>
<dbReference type="InterPro" id="IPR013083">
    <property type="entry name" value="Znf_RING/FYVE/PHD"/>
</dbReference>
<dbReference type="InterPro" id="IPR016197">
    <property type="entry name" value="Chromo-like_dom_sf"/>
</dbReference>